<dbReference type="AlphaFoldDB" id="A0A813GZK0"/>
<sequence>MNQARKKDQIGPLLRRRRPAARLQSSLLVAAAVAAFTSVYGRGSSASAAEAVRVSASPPRVAGLRPDRGSEEISRRGLAAALSAVVGVAAGSEEPAEVMLMSTAEPAPVAPSSEFLQLRPIFKLSLLGLGLTVVAELVAGYVAPAATDLVTVLFGVVLLRRDVAGLLQGLIPFLLVAVTNALCQLFTLLQLLQATPGPESFFKEECMVSVTTTHGGQTSHESVNFCSWQTVLGNSALLAALALEFLCARSAFRMVKSMHNDFAEDAPE</sequence>
<organism evidence="2 3">
    <name type="scientific">Polarella glacialis</name>
    <name type="common">Dinoflagellate</name>
    <dbReference type="NCBI Taxonomy" id="89957"/>
    <lineage>
        <taxon>Eukaryota</taxon>
        <taxon>Sar</taxon>
        <taxon>Alveolata</taxon>
        <taxon>Dinophyceae</taxon>
        <taxon>Suessiales</taxon>
        <taxon>Suessiaceae</taxon>
        <taxon>Polarella</taxon>
    </lineage>
</organism>
<feature type="transmembrane region" description="Helical" evidence="1">
    <location>
        <begin position="138"/>
        <end position="159"/>
    </location>
</feature>
<accession>A0A813GZK0</accession>
<reference evidence="2" key="1">
    <citation type="submission" date="2021-02" db="EMBL/GenBank/DDBJ databases">
        <authorList>
            <person name="Dougan E. K."/>
            <person name="Rhodes N."/>
            <person name="Thang M."/>
            <person name="Chan C."/>
        </authorList>
    </citation>
    <scope>NUCLEOTIDE SEQUENCE</scope>
</reference>
<dbReference type="Proteomes" id="UP000654075">
    <property type="component" value="Unassembled WGS sequence"/>
</dbReference>
<dbReference type="EMBL" id="CAJNNV010029942">
    <property type="protein sequence ID" value="CAE8630744.1"/>
    <property type="molecule type" value="Genomic_DNA"/>
</dbReference>
<keyword evidence="1" id="KW-0812">Transmembrane</keyword>
<evidence type="ECO:0000256" key="1">
    <source>
        <dbReference type="SAM" id="Phobius"/>
    </source>
</evidence>
<comment type="caution">
    <text evidence="2">The sequence shown here is derived from an EMBL/GenBank/DDBJ whole genome shotgun (WGS) entry which is preliminary data.</text>
</comment>
<evidence type="ECO:0000313" key="3">
    <source>
        <dbReference type="Proteomes" id="UP000654075"/>
    </source>
</evidence>
<proteinExistence type="predicted"/>
<keyword evidence="1" id="KW-0472">Membrane</keyword>
<gene>
    <name evidence="2" type="ORF">PGLA1383_LOCUS46968</name>
</gene>
<feature type="transmembrane region" description="Helical" evidence="1">
    <location>
        <begin position="231"/>
        <end position="252"/>
    </location>
</feature>
<feature type="non-terminal residue" evidence="2">
    <location>
        <position position="268"/>
    </location>
</feature>
<name>A0A813GZK0_POLGL</name>
<feature type="transmembrane region" description="Helical" evidence="1">
    <location>
        <begin position="171"/>
        <end position="192"/>
    </location>
</feature>
<keyword evidence="3" id="KW-1185">Reference proteome</keyword>
<keyword evidence="1" id="KW-1133">Transmembrane helix</keyword>
<protein>
    <submittedName>
        <fullName evidence="2">Uncharacterized protein</fullName>
    </submittedName>
</protein>
<evidence type="ECO:0000313" key="2">
    <source>
        <dbReference type="EMBL" id="CAE8630744.1"/>
    </source>
</evidence>